<dbReference type="GO" id="GO:0005730">
    <property type="term" value="C:nucleolus"/>
    <property type="evidence" value="ECO:0007669"/>
    <property type="project" value="TreeGrafter"/>
</dbReference>
<comment type="caution">
    <text evidence="8">The sequence shown here is derived from an EMBL/GenBank/DDBJ whole genome shotgun (WGS) entry which is preliminary data.</text>
</comment>
<keyword evidence="5 6" id="KW-0539">Nucleus</keyword>
<proteinExistence type="inferred from homology"/>
<sequence length="260" mass="29015">MSTKLTVRRKVAVVDTSLDELERELQPLLSQSLPETLLGLETIQQAKLQTLIPYLLYDLVFIYLKTKGIDPRTHPVISELERVKHYFDKIAKAEKQPEARAQPIDKAAAGRFIKHAIAQAKSAVSSSSKDDPIPPTDSSGVPRVEVKVTSKMRARAEYERDIKEGREESEDEDGGLEVFDEDAEMEVVRDGEETQMASETVTNPPSSKSTGKQKARDFPVEPAAGNKRRRLAFDPFTGTYLLAITADAVVTYQTRKLLLD</sequence>
<gene>
    <name evidence="8" type="ORF">BDN71DRAFT_1378960</name>
</gene>
<evidence type="ECO:0000256" key="3">
    <source>
        <dbReference type="ARBA" id="ARBA00022552"/>
    </source>
</evidence>
<dbReference type="GO" id="GO:0003723">
    <property type="term" value="F:RNA binding"/>
    <property type="evidence" value="ECO:0007669"/>
    <property type="project" value="UniProtKB-UniRule"/>
</dbReference>
<dbReference type="GO" id="GO:0010468">
    <property type="term" value="P:regulation of gene expression"/>
    <property type="evidence" value="ECO:0007669"/>
    <property type="project" value="TreeGrafter"/>
</dbReference>
<dbReference type="PANTHER" id="PTHR15341">
    <property type="entry name" value="SUN-COR STEROID HORMONE RECEPTOR CO-REPRESSOR"/>
    <property type="match status" value="1"/>
</dbReference>
<accession>A0A9P6AAM3</accession>
<keyword evidence="4 6" id="KW-0694">RNA-binding</keyword>
<feature type="compositionally biased region" description="Polar residues" evidence="7">
    <location>
        <begin position="195"/>
        <end position="212"/>
    </location>
</feature>
<protein>
    <recommendedName>
        <fullName evidence="6">Exosome complex protein</fullName>
    </recommendedName>
</protein>
<dbReference type="Pfam" id="PF04000">
    <property type="entry name" value="Sas10_Utp3"/>
    <property type="match status" value="1"/>
</dbReference>
<comment type="subcellular location">
    <subcellularLocation>
        <location evidence="1 6">Nucleus</location>
    </subcellularLocation>
</comment>
<comment type="function">
    <text evidence="6">Required for exosome-dependent processing of pre-rRNA and small nucleolar RNA (snRNA) precursors. Involved in processing of 35S pre-rRNA at the A0, A1 and A2 sites.</text>
</comment>
<evidence type="ECO:0000256" key="1">
    <source>
        <dbReference type="ARBA" id="ARBA00004123"/>
    </source>
</evidence>
<dbReference type="InterPro" id="IPR011082">
    <property type="entry name" value="Exosome-assoc_fac/DNA_repair"/>
</dbReference>
<dbReference type="OrthoDB" id="1421013at2759"/>
<evidence type="ECO:0000256" key="4">
    <source>
        <dbReference type="ARBA" id="ARBA00022884"/>
    </source>
</evidence>
<evidence type="ECO:0000256" key="2">
    <source>
        <dbReference type="ARBA" id="ARBA00009154"/>
    </source>
</evidence>
<evidence type="ECO:0000313" key="8">
    <source>
        <dbReference type="EMBL" id="KAF9502202.1"/>
    </source>
</evidence>
<dbReference type="InterPro" id="IPR007146">
    <property type="entry name" value="Sas10/Utp3/C1D"/>
</dbReference>
<keyword evidence="9" id="KW-1185">Reference proteome</keyword>
<keyword evidence="3 6" id="KW-0698">rRNA processing</keyword>
<feature type="region of interest" description="Disordered" evidence="7">
    <location>
        <begin position="190"/>
        <end position="223"/>
    </location>
</feature>
<evidence type="ECO:0000256" key="5">
    <source>
        <dbReference type="ARBA" id="ARBA00023242"/>
    </source>
</evidence>
<organism evidence="8 9">
    <name type="scientific">Pleurotus eryngii</name>
    <name type="common">Boletus of the steppes</name>
    <dbReference type="NCBI Taxonomy" id="5323"/>
    <lineage>
        <taxon>Eukaryota</taxon>
        <taxon>Fungi</taxon>
        <taxon>Dikarya</taxon>
        <taxon>Basidiomycota</taxon>
        <taxon>Agaricomycotina</taxon>
        <taxon>Agaricomycetes</taxon>
        <taxon>Agaricomycetidae</taxon>
        <taxon>Agaricales</taxon>
        <taxon>Pleurotineae</taxon>
        <taxon>Pleurotaceae</taxon>
        <taxon>Pleurotus</taxon>
    </lineage>
</organism>
<evidence type="ECO:0000256" key="6">
    <source>
        <dbReference type="RuleBase" id="RU368003"/>
    </source>
</evidence>
<evidence type="ECO:0000256" key="7">
    <source>
        <dbReference type="SAM" id="MobiDB-lite"/>
    </source>
</evidence>
<dbReference type="GO" id="GO:0000178">
    <property type="term" value="C:exosome (RNase complex)"/>
    <property type="evidence" value="ECO:0007669"/>
    <property type="project" value="TreeGrafter"/>
</dbReference>
<dbReference type="GO" id="GO:0003677">
    <property type="term" value="F:DNA binding"/>
    <property type="evidence" value="ECO:0007669"/>
    <property type="project" value="TreeGrafter"/>
</dbReference>
<dbReference type="PANTHER" id="PTHR15341:SF3">
    <property type="entry name" value="NUCLEAR NUCLEIC ACID-BINDING PROTEIN C1D"/>
    <property type="match status" value="1"/>
</dbReference>
<dbReference type="Proteomes" id="UP000807025">
    <property type="component" value="Unassembled WGS sequence"/>
</dbReference>
<comment type="similarity">
    <text evidence="2 6">Belongs to the C1D family.</text>
</comment>
<evidence type="ECO:0000313" key="9">
    <source>
        <dbReference type="Proteomes" id="UP000807025"/>
    </source>
</evidence>
<dbReference type="EMBL" id="MU154521">
    <property type="protein sequence ID" value="KAF9502202.1"/>
    <property type="molecule type" value="Genomic_DNA"/>
</dbReference>
<feature type="region of interest" description="Disordered" evidence="7">
    <location>
        <begin position="123"/>
        <end position="148"/>
    </location>
</feature>
<dbReference type="AlphaFoldDB" id="A0A9P6AAM3"/>
<reference evidence="8" key="1">
    <citation type="submission" date="2020-11" db="EMBL/GenBank/DDBJ databases">
        <authorList>
            <consortium name="DOE Joint Genome Institute"/>
            <person name="Ahrendt S."/>
            <person name="Riley R."/>
            <person name="Andreopoulos W."/>
            <person name="Labutti K."/>
            <person name="Pangilinan J."/>
            <person name="Ruiz-Duenas F.J."/>
            <person name="Barrasa J.M."/>
            <person name="Sanchez-Garcia M."/>
            <person name="Camarero S."/>
            <person name="Miyauchi S."/>
            <person name="Serrano A."/>
            <person name="Linde D."/>
            <person name="Babiker R."/>
            <person name="Drula E."/>
            <person name="Ayuso-Fernandez I."/>
            <person name="Pacheco R."/>
            <person name="Padilla G."/>
            <person name="Ferreira P."/>
            <person name="Barriuso J."/>
            <person name="Kellner H."/>
            <person name="Castanera R."/>
            <person name="Alfaro M."/>
            <person name="Ramirez L."/>
            <person name="Pisabarro A.G."/>
            <person name="Kuo A."/>
            <person name="Tritt A."/>
            <person name="Lipzen A."/>
            <person name="He G."/>
            <person name="Yan M."/>
            <person name="Ng V."/>
            <person name="Cullen D."/>
            <person name="Martin F."/>
            <person name="Rosso M.-N."/>
            <person name="Henrissat B."/>
            <person name="Hibbett D."/>
            <person name="Martinez A.T."/>
            <person name="Grigoriev I.V."/>
        </authorList>
    </citation>
    <scope>NUCLEOTIDE SEQUENCE</scope>
    <source>
        <strain evidence="8">ATCC 90797</strain>
    </source>
</reference>
<dbReference type="GO" id="GO:0000460">
    <property type="term" value="P:maturation of 5.8S rRNA"/>
    <property type="evidence" value="ECO:0007669"/>
    <property type="project" value="TreeGrafter"/>
</dbReference>
<name>A0A9P6AAM3_PLEER</name>